<dbReference type="GO" id="GO:0015421">
    <property type="term" value="F:ABC-type oligopeptide transporter activity"/>
    <property type="evidence" value="ECO:0007669"/>
    <property type="project" value="TreeGrafter"/>
</dbReference>
<evidence type="ECO:0000256" key="9">
    <source>
        <dbReference type="SAM" id="Phobius"/>
    </source>
</evidence>
<evidence type="ECO:0000259" key="11">
    <source>
        <dbReference type="PROSITE" id="PS50929"/>
    </source>
</evidence>
<evidence type="ECO:0000256" key="6">
    <source>
        <dbReference type="ARBA" id="ARBA00022840"/>
    </source>
</evidence>
<dbReference type="InterPro" id="IPR003439">
    <property type="entry name" value="ABC_transporter-like_ATP-bd"/>
</dbReference>
<dbReference type="InterPro" id="IPR003593">
    <property type="entry name" value="AAA+_ATPase"/>
</dbReference>
<dbReference type="PANTHER" id="PTHR43394:SF1">
    <property type="entry name" value="ATP-BINDING CASSETTE SUB-FAMILY B MEMBER 10, MITOCHONDRIAL"/>
    <property type="match status" value="1"/>
</dbReference>
<dbReference type="InterPro" id="IPR039421">
    <property type="entry name" value="Type_1_exporter"/>
</dbReference>
<evidence type="ECO:0000313" key="12">
    <source>
        <dbReference type="EMBL" id="QCI87078.1"/>
    </source>
</evidence>
<dbReference type="InterPro" id="IPR027417">
    <property type="entry name" value="P-loop_NTPase"/>
</dbReference>
<name>A0A4D7CSP9_9ENTE</name>
<sequence length="588" mass="65771">MVKTFGSLKRLWSYLRLYKVGFFLAILCEVTATIVNALFPVLVGLPTTRIAQNIANKETIDFDYIVKILILITIMSVICNLGYFGSNALMSRVVQRSMRDLRRDISHKINRLPVSYFDSHQRGDILSRMTNDVDSLTNALQQSLLRIISATIGMTSAIFMMFKINTKLALLSMLMIPASVIISKVIVSKSQKYFKAQQDALGDLNSYVQENMTGFAVLKLFGREKENYENFKTTSHKLSEYGFKSSFISGLMMPLVQLTSYLVYIIVAVLGGLLVINKTITLGNLQAFIQYVWQLNQPMGQVTQLSAVIQGASASTKRIFTVLDEQEEPDAANLASLPATIQGAVTFEHVSFSYDPAKPLIEDLNFEVKPGQMVAIVGPTGAGKTTLINLLMRFYDVTGGAIKIDGLDTKQLKREEVRSLFGMVLQDAWLYHDTIMENIRFGKLDATDYEVVDAAKAANVDHFIRTMPEGYKMMIDEEADNVSLGQKQLLTIARTLLSDPKILILDEATSSVDTRLELLIQKAMQKVMEGRTSFVIAHRLSTIREADLILVMDQGQIIEQGTHEQLLARGGFYEKLYNSQFGEAEQSD</sequence>
<feature type="transmembrane region" description="Helical" evidence="9">
    <location>
        <begin position="20"/>
        <end position="44"/>
    </location>
</feature>
<keyword evidence="5" id="KW-0547">Nucleotide-binding</keyword>
<dbReference type="SUPFAM" id="SSF90123">
    <property type="entry name" value="ABC transporter transmembrane region"/>
    <property type="match status" value="1"/>
</dbReference>
<dbReference type="Gene3D" id="1.20.1560.10">
    <property type="entry name" value="ABC transporter type 1, transmembrane domain"/>
    <property type="match status" value="1"/>
</dbReference>
<dbReference type="SUPFAM" id="SSF52540">
    <property type="entry name" value="P-loop containing nucleoside triphosphate hydrolases"/>
    <property type="match status" value="1"/>
</dbReference>
<keyword evidence="7 9" id="KW-1133">Transmembrane helix</keyword>
<keyword evidence="2" id="KW-0813">Transport</keyword>
<keyword evidence="4 9" id="KW-0812">Transmembrane</keyword>
<feature type="transmembrane region" description="Helical" evidence="9">
    <location>
        <begin position="168"/>
        <end position="187"/>
    </location>
</feature>
<dbReference type="Pfam" id="PF00005">
    <property type="entry name" value="ABC_tran"/>
    <property type="match status" value="1"/>
</dbReference>
<dbReference type="AlphaFoldDB" id="A0A4D7CSP9"/>
<proteinExistence type="predicted"/>
<dbReference type="GO" id="GO:0016887">
    <property type="term" value="F:ATP hydrolysis activity"/>
    <property type="evidence" value="ECO:0007669"/>
    <property type="project" value="InterPro"/>
</dbReference>
<comment type="subcellular location">
    <subcellularLocation>
        <location evidence="1">Cell membrane</location>
        <topology evidence="1">Multi-pass membrane protein</topology>
    </subcellularLocation>
</comment>
<dbReference type="PANTHER" id="PTHR43394">
    <property type="entry name" value="ATP-DEPENDENT PERMEASE MDL1, MITOCHONDRIAL"/>
    <property type="match status" value="1"/>
</dbReference>
<dbReference type="Pfam" id="PF00664">
    <property type="entry name" value="ABC_membrane"/>
    <property type="match status" value="1"/>
</dbReference>
<reference evidence="12 13" key="1">
    <citation type="submission" date="2019-04" db="EMBL/GenBank/DDBJ databases">
        <title>Vagococcus sp. nov., isolated from faeces of yaks (Bos grunniens).</title>
        <authorList>
            <person name="Ge Y."/>
        </authorList>
    </citation>
    <scope>NUCLEOTIDE SEQUENCE [LARGE SCALE GENOMIC DNA]</scope>
    <source>
        <strain evidence="12 13">MN-17</strain>
    </source>
</reference>
<dbReference type="Gene3D" id="3.40.50.300">
    <property type="entry name" value="P-loop containing nucleotide triphosphate hydrolases"/>
    <property type="match status" value="1"/>
</dbReference>
<feature type="domain" description="ABC transmembrane type-1" evidence="11">
    <location>
        <begin position="23"/>
        <end position="311"/>
    </location>
</feature>
<evidence type="ECO:0000259" key="10">
    <source>
        <dbReference type="PROSITE" id="PS50893"/>
    </source>
</evidence>
<feature type="domain" description="ABC transporter" evidence="10">
    <location>
        <begin position="345"/>
        <end position="579"/>
    </location>
</feature>
<evidence type="ECO:0000256" key="2">
    <source>
        <dbReference type="ARBA" id="ARBA00022448"/>
    </source>
</evidence>
<keyword evidence="13" id="KW-1185">Reference proteome</keyword>
<keyword evidence="6 12" id="KW-0067">ATP-binding</keyword>
<evidence type="ECO:0000256" key="3">
    <source>
        <dbReference type="ARBA" id="ARBA00022475"/>
    </source>
</evidence>
<dbReference type="CDD" id="cd03254">
    <property type="entry name" value="ABCC_Glucan_exporter_like"/>
    <property type="match status" value="1"/>
</dbReference>
<evidence type="ECO:0000256" key="8">
    <source>
        <dbReference type="ARBA" id="ARBA00023136"/>
    </source>
</evidence>
<dbReference type="RefSeq" id="WP_136953900.1">
    <property type="nucleotide sequence ID" value="NZ_CP039712.1"/>
</dbReference>
<keyword evidence="3" id="KW-1003">Cell membrane</keyword>
<organism evidence="12 13">
    <name type="scientific">Vagococcus zengguangii</name>
    <dbReference type="NCBI Taxonomy" id="2571750"/>
    <lineage>
        <taxon>Bacteria</taxon>
        <taxon>Bacillati</taxon>
        <taxon>Bacillota</taxon>
        <taxon>Bacilli</taxon>
        <taxon>Lactobacillales</taxon>
        <taxon>Enterococcaceae</taxon>
        <taxon>Vagococcus</taxon>
    </lineage>
</organism>
<dbReference type="InterPro" id="IPR036640">
    <property type="entry name" value="ABC1_TM_sf"/>
</dbReference>
<evidence type="ECO:0000256" key="4">
    <source>
        <dbReference type="ARBA" id="ARBA00022692"/>
    </source>
</evidence>
<feature type="transmembrane region" description="Helical" evidence="9">
    <location>
        <begin position="255"/>
        <end position="276"/>
    </location>
</feature>
<dbReference type="InterPro" id="IPR011527">
    <property type="entry name" value="ABC1_TM_dom"/>
</dbReference>
<dbReference type="SMART" id="SM00382">
    <property type="entry name" value="AAA"/>
    <property type="match status" value="1"/>
</dbReference>
<dbReference type="EMBL" id="CP039712">
    <property type="protein sequence ID" value="QCI87078.1"/>
    <property type="molecule type" value="Genomic_DNA"/>
</dbReference>
<dbReference type="GO" id="GO:0005524">
    <property type="term" value="F:ATP binding"/>
    <property type="evidence" value="ECO:0007669"/>
    <property type="project" value="UniProtKB-KW"/>
</dbReference>
<dbReference type="GO" id="GO:0005886">
    <property type="term" value="C:plasma membrane"/>
    <property type="evidence" value="ECO:0007669"/>
    <property type="project" value="UniProtKB-SubCell"/>
</dbReference>
<feature type="transmembrane region" description="Helical" evidence="9">
    <location>
        <begin position="64"/>
        <end position="89"/>
    </location>
</feature>
<dbReference type="InterPro" id="IPR017871">
    <property type="entry name" value="ABC_transporter-like_CS"/>
</dbReference>
<dbReference type="PROSITE" id="PS50893">
    <property type="entry name" value="ABC_TRANSPORTER_2"/>
    <property type="match status" value="1"/>
</dbReference>
<evidence type="ECO:0000256" key="1">
    <source>
        <dbReference type="ARBA" id="ARBA00004651"/>
    </source>
</evidence>
<dbReference type="Proteomes" id="UP000298615">
    <property type="component" value="Chromosome"/>
</dbReference>
<dbReference type="PROSITE" id="PS00211">
    <property type="entry name" value="ABC_TRANSPORTER_1"/>
    <property type="match status" value="1"/>
</dbReference>
<gene>
    <name evidence="12" type="ORF">FA707_08905</name>
</gene>
<protein>
    <submittedName>
        <fullName evidence="12">ABC transporter ATP-binding protein</fullName>
    </submittedName>
</protein>
<dbReference type="PROSITE" id="PS50929">
    <property type="entry name" value="ABC_TM1F"/>
    <property type="match status" value="1"/>
</dbReference>
<evidence type="ECO:0000256" key="7">
    <source>
        <dbReference type="ARBA" id="ARBA00022989"/>
    </source>
</evidence>
<evidence type="ECO:0000313" key="13">
    <source>
        <dbReference type="Proteomes" id="UP000298615"/>
    </source>
</evidence>
<accession>A0A4D7CSP9</accession>
<dbReference type="KEGG" id="vao:FA707_08905"/>
<dbReference type="CDD" id="cd18547">
    <property type="entry name" value="ABC_6TM_Tm288_like"/>
    <property type="match status" value="1"/>
</dbReference>
<dbReference type="FunFam" id="3.40.50.300:FF:000287">
    <property type="entry name" value="Multidrug ABC transporter ATP-binding protein"/>
    <property type="match status" value="1"/>
</dbReference>
<keyword evidence="8 9" id="KW-0472">Membrane</keyword>
<evidence type="ECO:0000256" key="5">
    <source>
        <dbReference type="ARBA" id="ARBA00022741"/>
    </source>
</evidence>
<dbReference type="FunFam" id="1.20.1560.10:FF:000011">
    <property type="entry name" value="Multidrug ABC transporter ATP-binding protein"/>
    <property type="match status" value="1"/>
</dbReference>